<protein>
    <submittedName>
        <fullName evidence="5">Initiation factor 2B related protein</fullName>
    </submittedName>
</protein>
<accession>D2RDC1</accession>
<comment type="similarity">
    <text evidence="1 4">Belongs to the eIF-2B alpha/beta/delta subunits family.</text>
</comment>
<dbReference type="KEGG" id="apo:Arcpr_1056"/>
<dbReference type="Proteomes" id="UP000001901">
    <property type="component" value="Chromosome"/>
</dbReference>
<dbReference type="GO" id="GO:0003743">
    <property type="term" value="F:translation initiation factor activity"/>
    <property type="evidence" value="ECO:0007669"/>
    <property type="project" value="UniProtKB-KW"/>
</dbReference>
<dbReference type="GeneID" id="8739731"/>
<dbReference type="SUPFAM" id="SSF100950">
    <property type="entry name" value="NagB/RpiA/CoA transferase-like"/>
    <property type="match status" value="1"/>
</dbReference>
<name>D2RDC1_ARCPA</name>
<dbReference type="EMBL" id="CP001857">
    <property type="protein sequence ID" value="ADB58115.1"/>
    <property type="molecule type" value="Genomic_DNA"/>
</dbReference>
<dbReference type="PANTHER" id="PTHR45860">
    <property type="entry name" value="TRANSLATION INITIATION FACTOR EIF-2B SUBUNIT ALPHA"/>
    <property type="match status" value="1"/>
</dbReference>
<dbReference type="RefSeq" id="WP_012940451.1">
    <property type="nucleotide sequence ID" value="NC_013741.1"/>
</dbReference>
<dbReference type="PANTHER" id="PTHR45860:SF1">
    <property type="entry name" value="TRANSLATION INITIATION FACTOR EIF-2B SUBUNIT ALPHA"/>
    <property type="match status" value="1"/>
</dbReference>
<sequence>MVSLEEIIKDRRSGQSAILKKTVELLKGIDAERRLSVCEEIAKVHKFMAGLKWLCERIREGFDLEDIEREIEKADKEAVKYLEDLVDGKIVVTISRSHTIERGLLKASKVIVLESFPRKEGLDMARYLKGRSVDVSIFPDCAMGYAVKVCDLAVVGADAVFKNGIINKVGTLPLALCCRHFSKDCHVIAQPYKFLDEVYSDELKDYVFKEDMLFEFVPKELVKI</sequence>
<keyword evidence="3" id="KW-0648">Protein biosynthesis</keyword>
<reference evidence="5 6" key="1">
    <citation type="journal article" date="2010" name="Stand. Genomic Sci.">
        <title>Complete genome sequence of Archaeoglobus profundus type strain (AV18).</title>
        <authorList>
            <person name="von Jan M."/>
            <person name="Lapidus A."/>
            <person name="Del Rio T.G."/>
            <person name="Copeland A."/>
            <person name="Tice H."/>
            <person name="Cheng J.F."/>
            <person name="Lucas S."/>
            <person name="Chen F."/>
            <person name="Nolan M."/>
            <person name="Goodwin L."/>
            <person name="Han C."/>
            <person name="Pitluck S."/>
            <person name="Liolios K."/>
            <person name="Ivanova N."/>
            <person name="Mavromatis K."/>
            <person name="Ovchinnikova G."/>
            <person name="Chertkov O."/>
            <person name="Pati A."/>
            <person name="Chen A."/>
            <person name="Palaniappan K."/>
            <person name="Land M."/>
            <person name="Hauser L."/>
            <person name="Chang Y.J."/>
            <person name="Jeffries C.D."/>
            <person name="Saunders E."/>
            <person name="Brettin T."/>
            <person name="Detter J.C."/>
            <person name="Chain P."/>
            <person name="Eichinger K."/>
            <person name="Huber H."/>
            <person name="Spring S."/>
            <person name="Rohde M."/>
            <person name="Goker M."/>
            <person name="Wirth R."/>
            <person name="Woyke T."/>
            <person name="Bristow J."/>
            <person name="Eisen J.A."/>
            <person name="Markowitz V."/>
            <person name="Hugenholtz P."/>
            <person name="Kyrpides N.C."/>
            <person name="Klenk H.P."/>
        </authorList>
    </citation>
    <scope>NUCLEOTIDE SEQUENCE [LARGE SCALE GENOMIC DNA]</scope>
    <source>
        <strain evidence="6">DSM 5631 / JCM 9629 / NBRC 100127 / Av18</strain>
    </source>
</reference>
<dbReference type="AlphaFoldDB" id="D2RDC1"/>
<dbReference type="eggNOG" id="arCOG01125">
    <property type="taxonomic scope" value="Archaea"/>
</dbReference>
<proteinExistence type="inferred from homology"/>
<evidence type="ECO:0000313" key="5">
    <source>
        <dbReference type="EMBL" id="ADB58115.1"/>
    </source>
</evidence>
<evidence type="ECO:0000256" key="2">
    <source>
        <dbReference type="ARBA" id="ARBA00022540"/>
    </source>
</evidence>
<dbReference type="OrthoDB" id="27639at2157"/>
<dbReference type="STRING" id="572546.Arcpr_1056"/>
<evidence type="ECO:0000256" key="4">
    <source>
        <dbReference type="RuleBase" id="RU003814"/>
    </source>
</evidence>
<dbReference type="HOGENOM" id="CLU_092757_0_0_2"/>
<gene>
    <name evidence="5" type="ordered locus">Arcpr_1056</name>
</gene>
<evidence type="ECO:0000313" key="6">
    <source>
        <dbReference type="Proteomes" id="UP000001901"/>
    </source>
</evidence>
<keyword evidence="2 5" id="KW-0396">Initiation factor</keyword>
<evidence type="ECO:0000256" key="1">
    <source>
        <dbReference type="ARBA" id="ARBA00007251"/>
    </source>
</evidence>
<dbReference type="InterPro" id="IPR000649">
    <property type="entry name" value="IF-2B-related"/>
</dbReference>
<dbReference type="Gene3D" id="3.40.50.10470">
    <property type="entry name" value="Translation initiation factor eif-2b, domain 2"/>
    <property type="match status" value="1"/>
</dbReference>
<dbReference type="Pfam" id="PF01008">
    <property type="entry name" value="IF-2B"/>
    <property type="match status" value="1"/>
</dbReference>
<keyword evidence="6" id="KW-1185">Reference proteome</keyword>
<organism evidence="5 6">
    <name type="scientific">Archaeoglobus profundus (strain DSM 5631 / JCM 9629 / NBRC 100127 / Av18)</name>
    <dbReference type="NCBI Taxonomy" id="572546"/>
    <lineage>
        <taxon>Archaea</taxon>
        <taxon>Methanobacteriati</taxon>
        <taxon>Methanobacteriota</taxon>
        <taxon>Archaeoglobi</taxon>
        <taxon>Archaeoglobales</taxon>
        <taxon>Archaeoglobaceae</taxon>
        <taxon>Archaeoglobus</taxon>
    </lineage>
</organism>
<dbReference type="InterPro" id="IPR042529">
    <property type="entry name" value="IF_2B-like_C"/>
</dbReference>
<dbReference type="InterPro" id="IPR051501">
    <property type="entry name" value="eIF2B_alpha/beta/delta"/>
</dbReference>
<dbReference type="InterPro" id="IPR037171">
    <property type="entry name" value="NagB/RpiA_transferase-like"/>
</dbReference>
<dbReference type="PaxDb" id="572546-Arcpr_1056"/>
<evidence type="ECO:0000256" key="3">
    <source>
        <dbReference type="ARBA" id="ARBA00022917"/>
    </source>
</evidence>